<dbReference type="STRING" id="3088.A0A383WKA6"/>
<dbReference type="InterPro" id="IPR047196">
    <property type="entry name" value="YidC_ALB_C"/>
</dbReference>
<dbReference type="GO" id="GO:0009535">
    <property type="term" value="C:chloroplast thylakoid membrane"/>
    <property type="evidence" value="ECO:0007669"/>
    <property type="project" value="TreeGrafter"/>
</dbReference>
<dbReference type="GO" id="GO:0051205">
    <property type="term" value="P:protein insertion into membrane"/>
    <property type="evidence" value="ECO:0007669"/>
    <property type="project" value="TreeGrafter"/>
</dbReference>
<keyword evidence="3 6" id="KW-0812">Transmembrane</keyword>
<evidence type="ECO:0000256" key="2">
    <source>
        <dbReference type="ARBA" id="ARBA00010583"/>
    </source>
</evidence>
<dbReference type="InterPro" id="IPR028055">
    <property type="entry name" value="YidC/Oxa/ALB_C"/>
</dbReference>
<reference evidence="7 8" key="1">
    <citation type="submission" date="2016-10" db="EMBL/GenBank/DDBJ databases">
        <authorList>
            <person name="Cai Z."/>
        </authorList>
    </citation>
    <scope>NUCLEOTIDE SEQUENCE [LARGE SCALE GENOMIC DNA]</scope>
</reference>
<keyword evidence="4" id="KW-1133">Transmembrane helix</keyword>
<keyword evidence="5" id="KW-0472">Membrane</keyword>
<organism evidence="7 8">
    <name type="scientific">Tetradesmus obliquus</name>
    <name type="common">Green alga</name>
    <name type="synonym">Acutodesmus obliquus</name>
    <dbReference type="NCBI Taxonomy" id="3088"/>
    <lineage>
        <taxon>Eukaryota</taxon>
        <taxon>Viridiplantae</taxon>
        <taxon>Chlorophyta</taxon>
        <taxon>core chlorophytes</taxon>
        <taxon>Chlorophyceae</taxon>
        <taxon>CS clade</taxon>
        <taxon>Sphaeropleales</taxon>
        <taxon>Scenedesmaceae</taxon>
        <taxon>Tetradesmus</taxon>
    </lineage>
</organism>
<dbReference type="InterPro" id="IPR001708">
    <property type="entry name" value="YidC/ALB3/OXA1/COX18"/>
</dbReference>
<dbReference type="PANTHER" id="PTHR12428">
    <property type="entry name" value="OXA1"/>
    <property type="match status" value="1"/>
</dbReference>
<protein>
    <submittedName>
        <fullName evidence="7">Uncharacterized protein</fullName>
    </submittedName>
</protein>
<comment type="similarity">
    <text evidence="6">Belongs to the OXA1/ALB3/YidC family.</text>
</comment>
<gene>
    <name evidence="7" type="ORF">BQ4739_LOCUS18003</name>
</gene>
<proteinExistence type="inferred from homology"/>
<sequence>MATAQLGRCTRACAGLPALRQCSTKLGVVRTWGRRPAVVTRAMLPGSEQLTDFAIKASSAAAVTQALYVLSDDSVTDAASSSSGGAFGFLADGFEAFLKVLEGGLSAAGVPYSYGFAIILLTLLVKAATYPLSKKSMESTLAMQAVAPRVKELQAKYANDPETLQLETARMYKTAGINPLAGCLPTLATIPVFIGLYRALTKAADEGLLTSGFFWIPSLGGPSSMAAQKAGAGLTWLFPFVDGQPPIGWHDAGAYLVLPVLLVASQFISQKIVSPQSTDPQQQQTQAILGFIPFMIGWFSLNVPSGLTLYWFVNNIISTAMQIYMKKTIKVDMPPLAAAGDANAIIDVTGEVIKPKEDREKKVSGKELGSRKKARDEALPSSSAASGAAPQQQRSGRGSKFSARKSKEAAAKAASLATDGTQAEAQGQSAATSTSQLESVKVPDAPPSK</sequence>
<evidence type="ECO:0000256" key="1">
    <source>
        <dbReference type="ARBA" id="ARBA00004141"/>
    </source>
</evidence>
<dbReference type="GO" id="GO:0072598">
    <property type="term" value="P:protein localization to chloroplast"/>
    <property type="evidence" value="ECO:0007669"/>
    <property type="project" value="TreeGrafter"/>
</dbReference>
<evidence type="ECO:0000256" key="6">
    <source>
        <dbReference type="RuleBase" id="RU003945"/>
    </source>
</evidence>
<dbReference type="EMBL" id="FNXT01001291">
    <property type="protein sequence ID" value="SZX77652.1"/>
    <property type="molecule type" value="Genomic_DNA"/>
</dbReference>
<dbReference type="GO" id="GO:0032977">
    <property type="term" value="F:membrane insertase activity"/>
    <property type="evidence" value="ECO:0007669"/>
    <property type="project" value="InterPro"/>
</dbReference>
<name>A0A383WKA6_TETOB</name>
<dbReference type="CDD" id="cd20070">
    <property type="entry name" value="5TM_YidC_Alb3"/>
    <property type="match status" value="1"/>
</dbReference>
<evidence type="ECO:0000313" key="8">
    <source>
        <dbReference type="Proteomes" id="UP000256970"/>
    </source>
</evidence>
<keyword evidence="8" id="KW-1185">Reference proteome</keyword>
<evidence type="ECO:0000256" key="5">
    <source>
        <dbReference type="ARBA" id="ARBA00023136"/>
    </source>
</evidence>
<dbReference type="Proteomes" id="UP000256970">
    <property type="component" value="Unassembled WGS sequence"/>
</dbReference>
<accession>A0A383WKA6</accession>
<evidence type="ECO:0000313" key="7">
    <source>
        <dbReference type="EMBL" id="SZX77652.1"/>
    </source>
</evidence>
<comment type="similarity">
    <text evidence="2">Belongs to the OXA1/ALB3/YidC (TC 2.A.9.2) family.</text>
</comment>
<dbReference type="Pfam" id="PF02096">
    <property type="entry name" value="60KD_IMP"/>
    <property type="match status" value="1"/>
</dbReference>
<comment type="subcellular location">
    <subcellularLocation>
        <location evidence="1 6">Membrane</location>
        <topology evidence="1 6">Multi-pass membrane protein</topology>
    </subcellularLocation>
</comment>
<evidence type="ECO:0000256" key="3">
    <source>
        <dbReference type="ARBA" id="ARBA00022692"/>
    </source>
</evidence>
<dbReference type="PANTHER" id="PTHR12428:SF14">
    <property type="entry name" value="ALBINO3-LIKE PROTEIN 1, CHLOROPLASTIC"/>
    <property type="match status" value="1"/>
</dbReference>
<dbReference type="NCBIfam" id="TIGR03592">
    <property type="entry name" value="yidC_oxa1_cterm"/>
    <property type="match status" value="1"/>
</dbReference>
<dbReference type="AlphaFoldDB" id="A0A383WKA6"/>
<dbReference type="GO" id="GO:0010027">
    <property type="term" value="P:thylakoid membrane organization"/>
    <property type="evidence" value="ECO:0007669"/>
    <property type="project" value="TreeGrafter"/>
</dbReference>
<evidence type="ECO:0000256" key="4">
    <source>
        <dbReference type="ARBA" id="ARBA00022989"/>
    </source>
</evidence>